<keyword evidence="1" id="KW-0805">Transcription regulation</keyword>
<dbReference type="InterPro" id="IPR050211">
    <property type="entry name" value="FOX_domain-containing"/>
</dbReference>
<evidence type="ECO:0000256" key="3">
    <source>
        <dbReference type="ARBA" id="ARBA00023163"/>
    </source>
</evidence>
<name>A0ABN9MI01_9NEOB</name>
<dbReference type="InterPro" id="IPR036388">
    <property type="entry name" value="WH-like_DNA-bd_sf"/>
</dbReference>
<gene>
    <name evidence="7" type="ORF">RIMI_LOCUS21290314</name>
</gene>
<proteinExistence type="predicted"/>
<feature type="region of interest" description="Disordered" evidence="5">
    <location>
        <begin position="231"/>
        <end position="253"/>
    </location>
</feature>
<dbReference type="InterPro" id="IPR036390">
    <property type="entry name" value="WH_DNA-bd_sf"/>
</dbReference>
<keyword evidence="2 4" id="KW-0238">DNA-binding</keyword>
<dbReference type="Proteomes" id="UP001176940">
    <property type="component" value="Unassembled WGS sequence"/>
</dbReference>
<evidence type="ECO:0000256" key="2">
    <source>
        <dbReference type="ARBA" id="ARBA00023125"/>
    </source>
</evidence>
<reference evidence="7" key="1">
    <citation type="submission" date="2023-07" db="EMBL/GenBank/DDBJ databases">
        <authorList>
            <person name="Stuckert A."/>
        </authorList>
    </citation>
    <scope>NUCLEOTIDE SEQUENCE</scope>
</reference>
<dbReference type="InterPro" id="IPR001766">
    <property type="entry name" value="Fork_head_dom"/>
</dbReference>
<dbReference type="SMART" id="SM00339">
    <property type="entry name" value="FH"/>
    <property type="match status" value="1"/>
</dbReference>
<evidence type="ECO:0000256" key="1">
    <source>
        <dbReference type="ARBA" id="ARBA00023015"/>
    </source>
</evidence>
<dbReference type="Pfam" id="PF00250">
    <property type="entry name" value="Forkhead"/>
    <property type="match status" value="1"/>
</dbReference>
<evidence type="ECO:0000313" key="8">
    <source>
        <dbReference type="Proteomes" id="UP001176940"/>
    </source>
</evidence>
<dbReference type="SUPFAM" id="SSF46785">
    <property type="entry name" value="Winged helix' DNA-binding domain"/>
    <property type="match status" value="1"/>
</dbReference>
<feature type="DNA-binding region" description="Fork-head" evidence="4">
    <location>
        <begin position="117"/>
        <end position="210"/>
    </location>
</feature>
<organism evidence="7 8">
    <name type="scientific">Ranitomeya imitator</name>
    <name type="common">mimic poison frog</name>
    <dbReference type="NCBI Taxonomy" id="111125"/>
    <lineage>
        <taxon>Eukaryota</taxon>
        <taxon>Metazoa</taxon>
        <taxon>Chordata</taxon>
        <taxon>Craniata</taxon>
        <taxon>Vertebrata</taxon>
        <taxon>Euteleostomi</taxon>
        <taxon>Amphibia</taxon>
        <taxon>Batrachia</taxon>
        <taxon>Anura</taxon>
        <taxon>Neobatrachia</taxon>
        <taxon>Hyloidea</taxon>
        <taxon>Dendrobatidae</taxon>
        <taxon>Dendrobatinae</taxon>
        <taxon>Ranitomeya</taxon>
    </lineage>
</organism>
<feature type="domain" description="Fork-head" evidence="6">
    <location>
        <begin position="117"/>
        <end position="210"/>
    </location>
</feature>
<dbReference type="Gene3D" id="1.10.10.10">
    <property type="entry name" value="Winged helix-like DNA-binding domain superfamily/Winged helix DNA-binding domain"/>
    <property type="match status" value="1"/>
</dbReference>
<sequence length="253" mass="28417">MDTFWQYASIPQPGYSYLQDLLDIEFSSVDDFNLHKQNLHQPERPTSVHDQTDYQESNADPYWWLDGFTISPSHLNGNGSIDYANSDAQVSTPVGYEEPEMPCLPILSHDDIIEMVKPSYSYSALIAMALQNAPEKKLSLRQICNYVVDNFPYFTRKTNWQKSIKDNLSYINCFRKVARGAGDTGKGAYWTINPSCATILDNNFKGKWKKCNKCTKHSKMLDNKKNVKSLSSGSLAGSPASKITCSSVTSPAL</sequence>
<protein>
    <recommendedName>
        <fullName evidence="6">Fork-head domain-containing protein</fullName>
    </recommendedName>
</protein>
<keyword evidence="4" id="KW-0539">Nucleus</keyword>
<evidence type="ECO:0000259" key="6">
    <source>
        <dbReference type="PROSITE" id="PS50039"/>
    </source>
</evidence>
<dbReference type="PRINTS" id="PR00053">
    <property type="entry name" value="FORKHEAD"/>
</dbReference>
<comment type="subcellular location">
    <subcellularLocation>
        <location evidence="4">Nucleus</location>
    </subcellularLocation>
</comment>
<evidence type="ECO:0000256" key="5">
    <source>
        <dbReference type="SAM" id="MobiDB-lite"/>
    </source>
</evidence>
<evidence type="ECO:0000256" key="4">
    <source>
        <dbReference type="PROSITE-ProRule" id="PRU00089"/>
    </source>
</evidence>
<feature type="compositionally biased region" description="Polar residues" evidence="5">
    <location>
        <begin position="243"/>
        <end position="253"/>
    </location>
</feature>
<evidence type="ECO:0000313" key="7">
    <source>
        <dbReference type="EMBL" id="CAJ0966416.1"/>
    </source>
</evidence>
<dbReference type="PANTHER" id="PTHR11829:SF384">
    <property type="entry name" value="FORK-HEAD DOMAIN-CONTAINING PROTEIN"/>
    <property type="match status" value="1"/>
</dbReference>
<dbReference type="PANTHER" id="PTHR11829">
    <property type="entry name" value="FORKHEAD BOX PROTEIN"/>
    <property type="match status" value="1"/>
</dbReference>
<keyword evidence="3" id="KW-0804">Transcription</keyword>
<dbReference type="PROSITE" id="PS50039">
    <property type="entry name" value="FORK_HEAD_3"/>
    <property type="match status" value="1"/>
</dbReference>
<accession>A0ABN9MI01</accession>
<keyword evidence="8" id="KW-1185">Reference proteome</keyword>
<comment type="caution">
    <text evidence="7">The sequence shown here is derived from an EMBL/GenBank/DDBJ whole genome shotgun (WGS) entry which is preliminary data.</text>
</comment>
<dbReference type="EMBL" id="CAUEEQ010074471">
    <property type="protein sequence ID" value="CAJ0966416.1"/>
    <property type="molecule type" value="Genomic_DNA"/>
</dbReference>
<feature type="compositionally biased region" description="Low complexity" evidence="5">
    <location>
        <begin position="231"/>
        <end position="242"/>
    </location>
</feature>